<dbReference type="EMBL" id="JAACJJ010000001">
    <property type="protein sequence ID" value="KAF5330665.1"/>
    <property type="molecule type" value="Genomic_DNA"/>
</dbReference>
<gene>
    <name evidence="2" type="ORF">D9619_005361</name>
</gene>
<keyword evidence="3" id="KW-1185">Reference proteome</keyword>
<sequence>MSALTRFLAPASRRSYSSYFSSKSGGGRYFNSAKPSSKAPTPPSTTKDAAANVAEIQKQDVAVKAAGEAQAASVSASSSSVSTTTPSAASTSSIPNTSTAPSTAPTSLSSLLSELNAQAPPVLQHPTLSAKDLKLHQFFAMGRPLLLLNQPASILRPVPAGAPLFSTVAHLDQQAQMHRQKNLEALGLGMGLDAPVDPFIDADAEAARQLTRALTMNKASAALQWENTLRQLGLDVSQDADRVNLPQQFARDWEEILADSTKRKRRKKMKKHKMLIASCFLSVQAKEAQKSHPA</sequence>
<protein>
    <submittedName>
        <fullName evidence="2">Uncharacterized protein</fullName>
    </submittedName>
</protein>
<proteinExistence type="predicted"/>
<evidence type="ECO:0000313" key="2">
    <source>
        <dbReference type="EMBL" id="KAF5330665.1"/>
    </source>
</evidence>
<comment type="caution">
    <text evidence="2">The sequence shown here is derived from an EMBL/GenBank/DDBJ whole genome shotgun (WGS) entry which is preliminary data.</text>
</comment>
<dbReference type="OrthoDB" id="3268560at2759"/>
<evidence type="ECO:0000256" key="1">
    <source>
        <dbReference type="SAM" id="MobiDB-lite"/>
    </source>
</evidence>
<feature type="region of interest" description="Disordered" evidence="1">
    <location>
        <begin position="74"/>
        <end position="106"/>
    </location>
</feature>
<accession>A0A8H5BW45</accession>
<feature type="compositionally biased region" description="Low complexity" evidence="1">
    <location>
        <begin position="12"/>
        <end position="49"/>
    </location>
</feature>
<dbReference type="Proteomes" id="UP000567179">
    <property type="component" value="Unassembled WGS sequence"/>
</dbReference>
<dbReference type="AlphaFoldDB" id="A0A8H5BW45"/>
<feature type="region of interest" description="Disordered" evidence="1">
    <location>
        <begin position="1"/>
        <end position="49"/>
    </location>
</feature>
<name>A0A8H5BW45_9AGAR</name>
<organism evidence="2 3">
    <name type="scientific">Psilocybe cf. subviscida</name>
    <dbReference type="NCBI Taxonomy" id="2480587"/>
    <lineage>
        <taxon>Eukaryota</taxon>
        <taxon>Fungi</taxon>
        <taxon>Dikarya</taxon>
        <taxon>Basidiomycota</taxon>
        <taxon>Agaricomycotina</taxon>
        <taxon>Agaricomycetes</taxon>
        <taxon>Agaricomycetidae</taxon>
        <taxon>Agaricales</taxon>
        <taxon>Agaricineae</taxon>
        <taxon>Strophariaceae</taxon>
        <taxon>Psilocybe</taxon>
    </lineage>
</organism>
<evidence type="ECO:0000313" key="3">
    <source>
        <dbReference type="Proteomes" id="UP000567179"/>
    </source>
</evidence>
<reference evidence="2 3" key="1">
    <citation type="journal article" date="2020" name="ISME J.">
        <title>Uncovering the hidden diversity of litter-decomposition mechanisms in mushroom-forming fungi.</title>
        <authorList>
            <person name="Floudas D."/>
            <person name="Bentzer J."/>
            <person name="Ahren D."/>
            <person name="Johansson T."/>
            <person name="Persson P."/>
            <person name="Tunlid A."/>
        </authorList>
    </citation>
    <scope>NUCLEOTIDE SEQUENCE [LARGE SCALE GENOMIC DNA]</scope>
    <source>
        <strain evidence="2 3">CBS 101986</strain>
    </source>
</reference>